<dbReference type="PROSITE" id="PS51257">
    <property type="entry name" value="PROKAR_LIPOPROTEIN"/>
    <property type="match status" value="1"/>
</dbReference>
<dbReference type="EMBL" id="CP007585">
    <property type="protein sequence ID" value="AJC49809.1"/>
    <property type="molecule type" value="Genomic_DNA"/>
</dbReference>
<dbReference type="Proteomes" id="UP000031129">
    <property type="component" value="Chromosome"/>
</dbReference>
<dbReference type="STRING" id="743971.MYF_01385"/>
<feature type="region of interest" description="Disordered" evidence="1">
    <location>
        <begin position="122"/>
        <end position="141"/>
    </location>
</feature>
<feature type="chain" id="PRO_5002036302" evidence="2">
    <location>
        <begin position="20"/>
        <end position="545"/>
    </location>
</feature>
<feature type="compositionally biased region" description="Basic and acidic residues" evidence="1">
    <location>
        <begin position="34"/>
        <end position="48"/>
    </location>
</feature>
<evidence type="ECO:0000256" key="2">
    <source>
        <dbReference type="SAM" id="SignalP"/>
    </source>
</evidence>
<keyword evidence="2" id="KW-0732">Signal</keyword>
<keyword evidence="3" id="KW-0449">Lipoprotein</keyword>
<proteinExistence type="predicted"/>
<evidence type="ECO:0000256" key="1">
    <source>
        <dbReference type="SAM" id="MobiDB-lite"/>
    </source>
</evidence>
<dbReference type="AlphaFoldDB" id="A0A0A8E757"/>
<evidence type="ECO:0000313" key="3">
    <source>
        <dbReference type="EMBL" id="AJC49809.1"/>
    </source>
</evidence>
<reference evidence="3 4" key="1">
    <citation type="journal article" date="2015" name="Genome Announc.">
        <title>Complete Genome Sequence of Mycoplasma flocculare Strain Ms42T (ATCC 27399T).</title>
        <authorList>
            <person name="Calcutt M.J."/>
            <person name="Foecking M.F."/>
            <person name="Heidari M.B."/>
            <person name="McIntosh M.A."/>
        </authorList>
    </citation>
    <scope>NUCLEOTIDE SEQUENCE [LARGE SCALE GENOMIC DNA]</scope>
    <source>
        <strain evidence="4">ATCC 27399</strain>
    </source>
</reference>
<organism evidence="3 4">
    <name type="scientific">Mesomycoplasma flocculare ATCC 27399</name>
    <dbReference type="NCBI Taxonomy" id="743971"/>
    <lineage>
        <taxon>Bacteria</taxon>
        <taxon>Bacillati</taxon>
        <taxon>Mycoplasmatota</taxon>
        <taxon>Mycoplasmoidales</taxon>
        <taxon>Metamycoplasmataceae</taxon>
        <taxon>Mesomycoplasma</taxon>
    </lineage>
</organism>
<dbReference type="KEGG" id="mfq:MYF_01385"/>
<keyword evidence="4" id="KW-1185">Reference proteome</keyword>
<gene>
    <name evidence="3" type="ORF">MYF_01385</name>
</gene>
<accession>A0A0A8E757</accession>
<feature type="compositionally biased region" description="Polar residues" evidence="1">
    <location>
        <begin position="122"/>
        <end position="138"/>
    </location>
</feature>
<protein>
    <submittedName>
        <fullName evidence="3">Lipoprotein</fullName>
    </submittedName>
</protein>
<dbReference type="NCBIfam" id="NF045845">
    <property type="entry name" value="Mhp366_Mhp367_fam"/>
    <property type="match status" value="1"/>
</dbReference>
<evidence type="ECO:0000313" key="4">
    <source>
        <dbReference type="Proteomes" id="UP000031129"/>
    </source>
</evidence>
<dbReference type="RefSeq" id="WP_039387561.1">
    <property type="nucleotide sequence ID" value="NZ_CP007585.1"/>
</dbReference>
<feature type="signal peptide" evidence="2">
    <location>
        <begin position="1"/>
        <end position="19"/>
    </location>
</feature>
<name>A0A0A8E757_MESFC</name>
<feature type="compositionally biased region" description="Polar residues" evidence="1">
    <location>
        <begin position="89"/>
        <end position="99"/>
    </location>
</feature>
<feature type="region of interest" description="Disordered" evidence="1">
    <location>
        <begin position="29"/>
        <end position="99"/>
    </location>
</feature>
<dbReference type="OrthoDB" id="401396at2"/>
<dbReference type="HOGENOM" id="CLU_027063_0_0_14"/>
<sequence>MKKIAKYFLVLSTMSPFLALSCTSRIETSQTKKNTTEIKNEETAKNENKLSLNENPKTNQTKKNDQKTELNSQNKEDKKTTKNDFPLETASNSAKKSSLDFTKANQNSLKINTDSLSQVSQTDFKKFSPSQTDKNSLNPIPPTYNKYQLENWGNIIKKENENTFLGQESENLNIYVLKNIAPNLVSDIKARENPYTYFNLSWGGGSSFYKLPWFGFKSDLLENVKYANIFTRNIRFGAGTAVFLNANSEKAAFLTNKHVIGDSHITFWKLMNKKDQNDQINPRYIKFMRYYDDSKIKELDNRILFKLWEIKWYDDKHFPYNPAWGKIDELDKYMENLYDNYFEENKDFKNNNLDIAVFYFNYAKFIKNIEDLIKHFKDKGQEFLNSFELPTGETLDNFISSFNEFKKYWEKISKFDKLKISDKIWELDNFDYTTKIGLFWAQNFISKNIFKGVYFTPDPQDPKNPQNSAVITPKFFAANGLGASGSGIFNADGSLAFLNKAILGVSSIGPYFYDQFGLTSHMSSGVTLRTKDYNLVDEIYKTYLK</sequence>
<feature type="compositionally biased region" description="Basic and acidic residues" evidence="1">
    <location>
        <begin position="62"/>
        <end position="82"/>
    </location>
</feature>